<reference evidence="1 2" key="1">
    <citation type="submission" date="2021-06" db="EMBL/GenBank/DDBJ databases">
        <authorList>
            <person name="Kallberg Y."/>
            <person name="Tangrot J."/>
            <person name="Rosling A."/>
        </authorList>
    </citation>
    <scope>NUCLEOTIDE SEQUENCE [LARGE SCALE GENOMIC DNA]</scope>
    <source>
        <strain evidence="1 2">120-4 pot B 10/14</strain>
    </source>
</reference>
<sequence>NDTYGKLFDKNESWARKVTINNYHRSLLHLGFTFDHVEYLEITNNNSENYKNLLTSFDFPDVKTLKLDFLYCVYGLTSQPSLNQVHRKHPKLKRGFIINNGSSLEGKQVYYYKTYVSSLKDAEMKIVIEIVNSKFSSNVQISKDSPNKKMLVELWS</sequence>
<evidence type="ECO:0000313" key="2">
    <source>
        <dbReference type="Proteomes" id="UP000789901"/>
    </source>
</evidence>
<protein>
    <submittedName>
        <fullName evidence="1">11722_t:CDS:1</fullName>
    </submittedName>
</protein>
<dbReference type="EMBL" id="CAJVQB010003976">
    <property type="protein sequence ID" value="CAG8623231.1"/>
    <property type="molecule type" value="Genomic_DNA"/>
</dbReference>
<proteinExistence type="predicted"/>
<gene>
    <name evidence="1" type="ORF">GMARGA_LOCUS7952</name>
</gene>
<comment type="caution">
    <text evidence="1">The sequence shown here is derived from an EMBL/GenBank/DDBJ whole genome shotgun (WGS) entry which is preliminary data.</text>
</comment>
<name>A0ABN7UNH1_GIGMA</name>
<keyword evidence="2" id="KW-1185">Reference proteome</keyword>
<evidence type="ECO:0000313" key="1">
    <source>
        <dbReference type="EMBL" id="CAG8623231.1"/>
    </source>
</evidence>
<organism evidence="1 2">
    <name type="scientific">Gigaspora margarita</name>
    <dbReference type="NCBI Taxonomy" id="4874"/>
    <lineage>
        <taxon>Eukaryota</taxon>
        <taxon>Fungi</taxon>
        <taxon>Fungi incertae sedis</taxon>
        <taxon>Mucoromycota</taxon>
        <taxon>Glomeromycotina</taxon>
        <taxon>Glomeromycetes</taxon>
        <taxon>Diversisporales</taxon>
        <taxon>Gigasporaceae</taxon>
        <taxon>Gigaspora</taxon>
    </lineage>
</organism>
<accession>A0ABN7UNH1</accession>
<dbReference type="Proteomes" id="UP000789901">
    <property type="component" value="Unassembled WGS sequence"/>
</dbReference>
<feature type="non-terminal residue" evidence="1">
    <location>
        <position position="1"/>
    </location>
</feature>